<dbReference type="Proteomes" id="UP001152888">
    <property type="component" value="Unassembled WGS sequence"/>
</dbReference>
<evidence type="ECO:0000256" key="1">
    <source>
        <dbReference type="ARBA" id="ARBA00004406"/>
    </source>
</evidence>
<reference evidence="13" key="1">
    <citation type="submission" date="2022-03" db="EMBL/GenBank/DDBJ databases">
        <authorList>
            <person name="Sayadi A."/>
        </authorList>
    </citation>
    <scope>NUCLEOTIDE SEQUENCE</scope>
</reference>
<dbReference type="GO" id="GO:0000045">
    <property type="term" value="P:autophagosome assembly"/>
    <property type="evidence" value="ECO:0007669"/>
    <property type="project" value="TreeGrafter"/>
</dbReference>
<evidence type="ECO:0000256" key="10">
    <source>
        <dbReference type="ARBA" id="ARBA00024479"/>
    </source>
</evidence>
<dbReference type="GO" id="GO:0032266">
    <property type="term" value="F:phosphatidylinositol-3-phosphate binding"/>
    <property type="evidence" value="ECO:0007669"/>
    <property type="project" value="TreeGrafter"/>
</dbReference>
<dbReference type="GO" id="GO:0061908">
    <property type="term" value="C:phagophore"/>
    <property type="evidence" value="ECO:0007669"/>
    <property type="project" value="TreeGrafter"/>
</dbReference>
<keyword evidence="5" id="KW-0813">Transport</keyword>
<comment type="catalytic activity">
    <reaction evidence="11">
        <text>a 1,2-diacyl-sn-glycero-3-phosphoethanolamine(in) = a 1,2-diacyl-sn-glycero-3-phosphoethanolamine(out)</text>
        <dbReference type="Rhea" id="RHEA:38895"/>
        <dbReference type="ChEBI" id="CHEBI:64612"/>
    </reaction>
</comment>
<keyword evidence="8" id="KW-0445">Lipid transport</keyword>
<dbReference type="OrthoDB" id="18982at2759"/>
<comment type="catalytic activity">
    <reaction evidence="10">
        <text>a 1,2-diacyl-sn-glycero-3-phospho-L-serine(in) = a 1,2-diacyl-sn-glycero-3-phospho-L-serine(out)</text>
        <dbReference type="Rhea" id="RHEA:38663"/>
        <dbReference type="ChEBI" id="CHEBI:57262"/>
    </reaction>
</comment>
<name>A0A9P0M9U0_ACAOB</name>
<feature type="compositionally biased region" description="Basic residues" evidence="12">
    <location>
        <begin position="214"/>
        <end position="230"/>
    </location>
</feature>
<dbReference type="GO" id="GO:0034727">
    <property type="term" value="P:piecemeal microautophagy of the nucleus"/>
    <property type="evidence" value="ECO:0007669"/>
    <property type="project" value="TreeGrafter"/>
</dbReference>
<dbReference type="GO" id="GO:0006869">
    <property type="term" value="P:lipid transport"/>
    <property type="evidence" value="ECO:0007669"/>
    <property type="project" value="UniProtKB-KW"/>
</dbReference>
<dbReference type="PANTHER" id="PTHR13190:SF1">
    <property type="entry name" value="AUTOPHAGY-RELATED 2, ISOFORM A"/>
    <property type="match status" value="1"/>
</dbReference>
<evidence type="ECO:0000256" key="7">
    <source>
        <dbReference type="ARBA" id="ARBA00023006"/>
    </source>
</evidence>
<dbReference type="GO" id="GO:0005789">
    <property type="term" value="C:endoplasmic reticulum membrane"/>
    <property type="evidence" value="ECO:0007669"/>
    <property type="project" value="UniProtKB-SubCell"/>
</dbReference>
<comment type="similarity">
    <text evidence="3">Belongs to the ATG2 family.</text>
</comment>
<evidence type="ECO:0000256" key="9">
    <source>
        <dbReference type="ARBA" id="ARBA00023136"/>
    </source>
</evidence>
<dbReference type="GO" id="GO:0043495">
    <property type="term" value="F:protein-membrane adaptor activity"/>
    <property type="evidence" value="ECO:0007669"/>
    <property type="project" value="TreeGrafter"/>
</dbReference>
<comment type="subcellular location">
    <subcellularLocation>
        <location evidence="1">Endoplasmic reticulum membrane</location>
        <topology evidence="1">Peripheral membrane protein</topology>
    </subcellularLocation>
    <subcellularLocation>
        <location evidence="2">Preautophagosomal structure membrane</location>
        <topology evidence="2">Peripheral membrane protein</topology>
    </subcellularLocation>
</comment>
<keyword evidence="7" id="KW-0072">Autophagy</keyword>
<evidence type="ECO:0000256" key="2">
    <source>
        <dbReference type="ARBA" id="ARBA00004623"/>
    </source>
</evidence>
<keyword evidence="6" id="KW-0256">Endoplasmic reticulum</keyword>
<evidence type="ECO:0000256" key="11">
    <source>
        <dbReference type="ARBA" id="ARBA00024615"/>
    </source>
</evidence>
<dbReference type="PANTHER" id="PTHR13190">
    <property type="entry name" value="AUTOPHAGY-RELATED 2, ISOFORM A"/>
    <property type="match status" value="1"/>
</dbReference>
<dbReference type="AlphaFoldDB" id="A0A9P0M9U0"/>
<accession>A0A9P0M9U0</accession>
<evidence type="ECO:0000256" key="5">
    <source>
        <dbReference type="ARBA" id="ARBA00022448"/>
    </source>
</evidence>
<dbReference type="GO" id="GO:0034045">
    <property type="term" value="C:phagophore assembly site membrane"/>
    <property type="evidence" value="ECO:0007669"/>
    <property type="project" value="UniProtKB-SubCell"/>
</dbReference>
<evidence type="ECO:0000256" key="4">
    <source>
        <dbReference type="ARBA" id="ARBA00018070"/>
    </source>
</evidence>
<organism evidence="13 14">
    <name type="scientific">Acanthoscelides obtectus</name>
    <name type="common">Bean weevil</name>
    <name type="synonym">Bruchus obtectus</name>
    <dbReference type="NCBI Taxonomy" id="200917"/>
    <lineage>
        <taxon>Eukaryota</taxon>
        <taxon>Metazoa</taxon>
        <taxon>Ecdysozoa</taxon>
        <taxon>Arthropoda</taxon>
        <taxon>Hexapoda</taxon>
        <taxon>Insecta</taxon>
        <taxon>Pterygota</taxon>
        <taxon>Neoptera</taxon>
        <taxon>Endopterygota</taxon>
        <taxon>Coleoptera</taxon>
        <taxon>Polyphaga</taxon>
        <taxon>Cucujiformia</taxon>
        <taxon>Chrysomeloidea</taxon>
        <taxon>Chrysomelidae</taxon>
        <taxon>Bruchinae</taxon>
        <taxon>Bruchini</taxon>
        <taxon>Acanthoscelides</taxon>
    </lineage>
</organism>
<dbReference type="GO" id="GO:0000422">
    <property type="term" value="P:autophagy of mitochondrion"/>
    <property type="evidence" value="ECO:0007669"/>
    <property type="project" value="TreeGrafter"/>
</dbReference>
<sequence>MTINDEAVKRQAHKVVNDNLIILIEENKHQQEMESSVSSTTSSVSDCSPVYFRNVVFSPDVLIRLDYHGKRVDMTHGSLPGLLMGLGQLNCSELRLKRINYRHGLLGMDKLISHLLQEWLNDIKKNQLPSLLGGVGPMYSLVQLFQGVRDLFWLPIEQYQKDGRIVRGLQRGANSFTTSTAMAALELTSRIIHLIQITAETAYDILSPGPSVRRPVRNKGGKGSRRRRYHQPQDIREG</sequence>
<evidence type="ECO:0000256" key="12">
    <source>
        <dbReference type="SAM" id="MobiDB-lite"/>
    </source>
</evidence>
<gene>
    <name evidence="13" type="ORF">ACAOBT_LOCUS32507</name>
</gene>
<evidence type="ECO:0000256" key="8">
    <source>
        <dbReference type="ARBA" id="ARBA00023055"/>
    </source>
</evidence>
<feature type="region of interest" description="Disordered" evidence="12">
    <location>
        <begin position="210"/>
        <end position="238"/>
    </location>
</feature>
<evidence type="ECO:0000256" key="3">
    <source>
        <dbReference type="ARBA" id="ARBA00009714"/>
    </source>
</evidence>
<evidence type="ECO:0000256" key="6">
    <source>
        <dbReference type="ARBA" id="ARBA00022824"/>
    </source>
</evidence>
<dbReference type="Pfam" id="PF13329">
    <property type="entry name" value="ATG2_CAD"/>
    <property type="match status" value="1"/>
</dbReference>
<dbReference type="GO" id="GO:0061723">
    <property type="term" value="P:glycophagy"/>
    <property type="evidence" value="ECO:0007669"/>
    <property type="project" value="TreeGrafter"/>
</dbReference>
<proteinExistence type="inferred from homology"/>
<comment type="caution">
    <text evidence="13">The sequence shown here is derived from an EMBL/GenBank/DDBJ whole genome shotgun (WGS) entry which is preliminary data.</text>
</comment>
<dbReference type="GO" id="GO:0061709">
    <property type="term" value="P:reticulophagy"/>
    <property type="evidence" value="ECO:0007669"/>
    <property type="project" value="TreeGrafter"/>
</dbReference>
<evidence type="ECO:0000313" key="14">
    <source>
        <dbReference type="Proteomes" id="UP001152888"/>
    </source>
</evidence>
<keyword evidence="9" id="KW-0472">Membrane</keyword>
<dbReference type="InterPro" id="IPR026849">
    <property type="entry name" value="ATG2"/>
</dbReference>
<protein>
    <recommendedName>
        <fullName evidence="4">Autophagy-related protein 2</fullName>
    </recommendedName>
</protein>
<dbReference type="EMBL" id="CAKOFQ010008127">
    <property type="protein sequence ID" value="CAH2011940.1"/>
    <property type="molecule type" value="Genomic_DNA"/>
</dbReference>
<evidence type="ECO:0000313" key="13">
    <source>
        <dbReference type="EMBL" id="CAH2011940.1"/>
    </source>
</evidence>
<keyword evidence="14" id="KW-1185">Reference proteome</keyword>